<evidence type="ECO:0000256" key="3">
    <source>
        <dbReference type="ARBA" id="ARBA00022723"/>
    </source>
</evidence>
<evidence type="ECO:0000256" key="6">
    <source>
        <dbReference type="ARBA" id="ARBA00022833"/>
    </source>
</evidence>
<organism evidence="11 12">
    <name type="scientific">Coprinopsis marcescibilis</name>
    <name type="common">Agaric fungus</name>
    <name type="synonym">Psathyrella marcescibilis</name>
    <dbReference type="NCBI Taxonomy" id="230819"/>
    <lineage>
        <taxon>Eukaryota</taxon>
        <taxon>Fungi</taxon>
        <taxon>Dikarya</taxon>
        <taxon>Basidiomycota</taxon>
        <taxon>Agaricomycotina</taxon>
        <taxon>Agaricomycetes</taxon>
        <taxon>Agaricomycetidae</taxon>
        <taxon>Agaricales</taxon>
        <taxon>Agaricineae</taxon>
        <taxon>Psathyrellaceae</taxon>
        <taxon>Coprinopsis</taxon>
    </lineage>
</organism>
<dbReference type="Proteomes" id="UP000307440">
    <property type="component" value="Unassembled WGS sequence"/>
</dbReference>
<feature type="signal peptide" evidence="9">
    <location>
        <begin position="1"/>
        <end position="21"/>
    </location>
</feature>
<keyword evidence="2 11" id="KW-0645">Protease</keyword>
<dbReference type="AlphaFoldDB" id="A0A5C3L928"/>
<gene>
    <name evidence="11" type="ORF">FA15DRAFT_684734</name>
</gene>
<proteinExistence type="inferred from homology"/>
<evidence type="ECO:0000256" key="9">
    <source>
        <dbReference type="SAM" id="SignalP"/>
    </source>
</evidence>
<dbReference type="CDD" id="cd04275">
    <property type="entry name" value="ZnMc_pappalysin_like"/>
    <property type="match status" value="1"/>
</dbReference>
<keyword evidence="12" id="KW-1185">Reference proteome</keyword>
<dbReference type="OrthoDB" id="536211at2759"/>
<evidence type="ECO:0000259" key="10">
    <source>
        <dbReference type="Pfam" id="PF05572"/>
    </source>
</evidence>
<dbReference type="Gene3D" id="3.40.390.10">
    <property type="entry name" value="Collagenase (Catalytic Domain)"/>
    <property type="match status" value="1"/>
</dbReference>
<dbReference type="GO" id="GO:0006508">
    <property type="term" value="P:proteolysis"/>
    <property type="evidence" value="ECO:0007669"/>
    <property type="project" value="UniProtKB-KW"/>
</dbReference>
<protein>
    <submittedName>
        <fullName evidence="11">Metalloprotease</fullName>
    </submittedName>
</protein>
<keyword evidence="4 9" id="KW-0732">Signal</keyword>
<dbReference type="GO" id="GO:0008237">
    <property type="term" value="F:metallopeptidase activity"/>
    <property type="evidence" value="ECO:0007669"/>
    <property type="project" value="UniProtKB-KW"/>
</dbReference>
<keyword evidence="3" id="KW-0479">Metal-binding</keyword>
<dbReference type="STRING" id="230819.A0A5C3L928"/>
<keyword evidence="6" id="KW-0862">Zinc</keyword>
<evidence type="ECO:0000313" key="12">
    <source>
        <dbReference type="Proteomes" id="UP000307440"/>
    </source>
</evidence>
<reference evidence="11 12" key="1">
    <citation type="journal article" date="2019" name="Nat. Ecol. Evol.">
        <title>Megaphylogeny resolves global patterns of mushroom evolution.</title>
        <authorList>
            <person name="Varga T."/>
            <person name="Krizsan K."/>
            <person name="Foldi C."/>
            <person name="Dima B."/>
            <person name="Sanchez-Garcia M."/>
            <person name="Sanchez-Ramirez S."/>
            <person name="Szollosi G.J."/>
            <person name="Szarkandi J.G."/>
            <person name="Papp V."/>
            <person name="Albert L."/>
            <person name="Andreopoulos W."/>
            <person name="Angelini C."/>
            <person name="Antonin V."/>
            <person name="Barry K.W."/>
            <person name="Bougher N.L."/>
            <person name="Buchanan P."/>
            <person name="Buyck B."/>
            <person name="Bense V."/>
            <person name="Catcheside P."/>
            <person name="Chovatia M."/>
            <person name="Cooper J."/>
            <person name="Damon W."/>
            <person name="Desjardin D."/>
            <person name="Finy P."/>
            <person name="Geml J."/>
            <person name="Haridas S."/>
            <person name="Hughes K."/>
            <person name="Justo A."/>
            <person name="Karasinski D."/>
            <person name="Kautmanova I."/>
            <person name="Kiss B."/>
            <person name="Kocsube S."/>
            <person name="Kotiranta H."/>
            <person name="LaButti K.M."/>
            <person name="Lechner B.E."/>
            <person name="Liimatainen K."/>
            <person name="Lipzen A."/>
            <person name="Lukacs Z."/>
            <person name="Mihaltcheva S."/>
            <person name="Morgado L.N."/>
            <person name="Niskanen T."/>
            <person name="Noordeloos M.E."/>
            <person name="Ohm R.A."/>
            <person name="Ortiz-Santana B."/>
            <person name="Ovrebo C."/>
            <person name="Racz N."/>
            <person name="Riley R."/>
            <person name="Savchenko A."/>
            <person name="Shiryaev A."/>
            <person name="Soop K."/>
            <person name="Spirin V."/>
            <person name="Szebenyi C."/>
            <person name="Tomsovsky M."/>
            <person name="Tulloss R.E."/>
            <person name="Uehling J."/>
            <person name="Grigoriev I.V."/>
            <person name="Vagvolgyi C."/>
            <person name="Papp T."/>
            <person name="Martin F.M."/>
            <person name="Miettinen O."/>
            <person name="Hibbett D.S."/>
            <person name="Nagy L.G."/>
        </authorList>
    </citation>
    <scope>NUCLEOTIDE SEQUENCE [LARGE SCALE GENOMIC DNA]</scope>
    <source>
        <strain evidence="11 12">CBS 121175</strain>
    </source>
</reference>
<keyword evidence="5" id="KW-0378">Hydrolase</keyword>
<evidence type="ECO:0000256" key="7">
    <source>
        <dbReference type="ARBA" id="ARBA00023049"/>
    </source>
</evidence>
<evidence type="ECO:0000313" key="11">
    <source>
        <dbReference type="EMBL" id="TFK29215.1"/>
    </source>
</evidence>
<dbReference type="Pfam" id="PF05572">
    <property type="entry name" value="Peptidase_M43"/>
    <property type="match status" value="1"/>
</dbReference>
<dbReference type="InterPro" id="IPR008754">
    <property type="entry name" value="Peptidase_M43"/>
</dbReference>
<comment type="similarity">
    <text evidence="1">Belongs to the peptidase M43B family.</text>
</comment>
<evidence type="ECO:0000256" key="1">
    <source>
        <dbReference type="ARBA" id="ARBA00008721"/>
    </source>
</evidence>
<dbReference type="InterPro" id="IPR024079">
    <property type="entry name" value="MetalloPept_cat_dom_sf"/>
</dbReference>
<dbReference type="PANTHER" id="PTHR47466:SF1">
    <property type="entry name" value="METALLOPROTEASE MEP1 (AFU_ORTHOLOGUE AFUA_1G07730)-RELATED"/>
    <property type="match status" value="1"/>
</dbReference>
<keyword evidence="7 11" id="KW-0482">Metalloprotease</keyword>
<dbReference type="EMBL" id="ML210150">
    <property type="protein sequence ID" value="TFK29215.1"/>
    <property type="molecule type" value="Genomic_DNA"/>
</dbReference>
<dbReference type="PANTHER" id="PTHR47466">
    <property type="match status" value="1"/>
</dbReference>
<accession>A0A5C3L928</accession>
<feature type="domain" description="Peptidase M43 pregnancy-associated plasma-A" evidence="10">
    <location>
        <begin position="148"/>
        <end position="276"/>
    </location>
</feature>
<evidence type="ECO:0000256" key="4">
    <source>
        <dbReference type="ARBA" id="ARBA00022729"/>
    </source>
</evidence>
<evidence type="ECO:0000256" key="5">
    <source>
        <dbReference type="ARBA" id="ARBA00022801"/>
    </source>
</evidence>
<feature type="chain" id="PRO_5022932778" evidence="9">
    <location>
        <begin position="22"/>
        <end position="282"/>
    </location>
</feature>
<dbReference type="GO" id="GO:0046872">
    <property type="term" value="F:metal ion binding"/>
    <property type="evidence" value="ECO:0007669"/>
    <property type="project" value="UniProtKB-KW"/>
</dbReference>
<evidence type="ECO:0000256" key="8">
    <source>
        <dbReference type="ARBA" id="ARBA00023157"/>
    </source>
</evidence>
<evidence type="ECO:0000256" key="2">
    <source>
        <dbReference type="ARBA" id="ARBA00022670"/>
    </source>
</evidence>
<sequence length="282" mass="31128">MLPILPIFVLHAVAMALLAFARDDQCGTILSDEQIRQVEQRFPRQRRPLSLPSVLTEATIDVHFHVIAANDTLQGGYLPDSQIQAQVEVLNHDYKSANYAFKLVNTTRTFNETVFLELFPGTPMDKEIKASLRVGGPQQLNIYSVGFGTANNSFLLGYATFPYEYAAAPEVDGVVVGYSTLPGGSRKDYNGGQTLTHEVGHWFGLYHTFQGGCDGDGDYVDDTAPEATPARGCPIGRDTCPGGDPDPVHNYMDYSIDSCMNEFTQGQGRRMREQLAVYRGFK</sequence>
<name>A0A5C3L928_COPMA</name>
<dbReference type="SUPFAM" id="SSF55486">
    <property type="entry name" value="Metalloproteases ('zincins'), catalytic domain"/>
    <property type="match status" value="1"/>
</dbReference>
<keyword evidence="8" id="KW-1015">Disulfide bond</keyword>